<accession>G5AIL9</accession>
<dbReference type="AlphaFoldDB" id="G5AIL9"/>
<dbReference type="GeneID" id="20642994"/>
<dbReference type="RefSeq" id="XP_009539920.1">
    <property type="nucleotide sequence ID" value="XM_009541625.1"/>
</dbReference>
<name>G5AIL9_PHYSP</name>
<proteinExistence type="predicted"/>
<keyword evidence="3" id="KW-1185">Reference proteome</keyword>
<protein>
    <submittedName>
        <fullName evidence="2">Uncharacterized protein</fullName>
    </submittedName>
</protein>
<feature type="region of interest" description="Disordered" evidence="1">
    <location>
        <begin position="183"/>
        <end position="249"/>
    </location>
</feature>
<dbReference type="KEGG" id="psoj:PHYSODRAFT_308169"/>
<dbReference type="EMBL" id="JH159177">
    <property type="protein sequence ID" value="EGZ04629.1"/>
    <property type="molecule type" value="Genomic_DNA"/>
</dbReference>
<evidence type="ECO:0000313" key="3">
    <source>
        <dbReference type="Proteomes" id="UP000002640"/>
    </source>
</evidence>
<evidence type="ECO:0000256" key="1">
    <source>
        <dbReference type="SAM" id="MobiDB-lite"/>
    </source>
</evidence>
<dbReference type="InParanoid" id="G5AIL9"/>
<dbReference type="Proteomes" id="UP000002640">
    <property type="component" value="Unassembled WGS sequence"/>
</dbReference>
<dbReference type="SMR" id="G5AIL9"/>
<evidence type="ECO:0000313" key="2">
    <source>
        <dbReference type="EMBL" id="EGZ04629.1"/>
    </source>
</evidence>
<reference evidence="2 3" key="1">
    <citation type="journal article" date="2006" name="Science">
        <title>Phytophthora genome sequences uncover evolutionary origins and mechanisms of pathogenesis.</title>
        <authorList>
            <person name="Tyler B.M."/>
            <person name="Tripathy S."/>
            <person name="Zhang X."/>
            <person name="Dehal P."/>
            <person name="Jiang R.H."/>
            <person name="Aerts A."/>
            <person name="Arredondo F.D."/>
            <person name="Baxter L."/>
            <person name="Bensasson D."/>
            <person name="Beynon J.L."/>
            <person name="Chapman J."/>
            <person name="Damasceno C.M."/>
            <person name="Dorrance A.E."/>
            <person name="Dou D."/>
            <person name="Dickerman A.W."/>
            <person name="Dubchak I.L."/>
            <person name="Garbelotto M."/>
            <person name="Gijzen M."/>
            <person name="Gordon S.G."/>
            <person name="Govers F."/>
            <person name="Grunwald N.J."/>
            <person name="Huang W."/>
            <person name="Ivors K.L."/>
            <person name="Jones R.W."/>
            <person name="Kamoun S."/>
            <person name="Krampis K."/>
            <person name="Lamour K.H."/>
            <person name="Lee M.K."/>
            <person name="McDonald W.H."/>
            <person name="Medina M."/>
            <person name="Meijer H.J."/>
            <person name="Nordberg E.K."/>
            <person name="Maclean D.J."/>
            <person name="Ospina-Giraldo M.D."/>
            <person name="Morris P.F."/>
            <person name="Phuntumart V."/>
            <person name="Putnam N.H."/>
            <person name="Rash S."/>
            <person name="Rose J.K."/>
            <person name="Sakihama Y."/>
            <person name="Salamov A.A."/>
            <person name="Savidor A."/>
            <person name="Scheuring C.F."/>
            <person name="Smith B.M."/>
            <person name="Sobral B.W."/>
            <person name="Terry A."/>
            <person name="Torto-Alalibo T.A."/>
            <person name="Win J."/>
            <person name="Xu Z."/>
            <person name="Zhang H."/>
            <person name="Grigoriev I.V."/>
            <person name="Rokhsar D.S."/>
            <person name="Boore J.L."/>
        </authorList>
    </citation>
    <scope>NUCLEOTIDE SEQUENCE [LARGE SCALE GENOMIC DNA]</scope>
    <source>
        <strain evidence="2 3">P6497</strain>
    </source>
</reference>
<organism evidence="2 3">
    <name type="scientific">Phytophthora sojae (strain P6497)</name>
    <name type="common">Soybean stem and root rot agent</name>
    <name type="synonym">Phytophthora megasperma f. sp. glycines</name>
    <dbReference type="NCBI Taxonomy" id="1094619"/>
    <lineage>
        <taxon>Eukaryota</taxon>
        <taxon>Sar</taxon>
        <taxon>Stramenopiles</taxon>
        <taxon>Oomycota</taxon>
        <taxon>Peronosporomycetes</taxon>
        <taxon>Peronosporales</taxon>
        <taxon>Peronosporaceae</taxon>
        <taxon>Phytophthora</taxon>
    </lineage>
</organism>
<sequence length="300" mass="34692">MSIKDEVGAWRQELEASHGGSLRFAINLLRRRSFAASHSRVDHRRFGRQSLAQDLQATELQQTLDPNAVSGREFWGKVHTDYAATSARESTESAAELEAQWETMYPSLSGFLAKFSENWRIFRLSCQNDGKCCTRAFEWTKTSLEATSGRTFEYLEVAKLLARHGQWWSVLRPLFMHENGTSRGIRAQRQVNEQEASRSESENGHGNATTPARRVRRRLGRHSPTSKQTPNVRREDENSLTDQSRQDEMDVRKLELMERRLDFDIMTQSEEGLSTEAVEYLRLQRQLILEKARLLSQQRM</sequence>
<gene>
    <name evidence="2" type="ORF">PHYSODRAFT_308169</name>
</gene>